<sequence length="62" mass="6793">MAVINFSAIRCVDPFQGASILLENDREYKVQARLHTNAMPAPNTKKPGARPGFLCDGCELSE</sequence>
<proteinExistence type="predicted"/>
<name>A0ABX6H8X6_9PSED</name>
<evidence type="ECO:0000313" key="1">
    <source>
        <dbReference type="EMBL" id="QHF01996.1"/>
    </source>
</evidence>
<evidence type="ECO:0000313" key="2">
    <source>
        <dbReference type="Proteomes" id="UP000464644"/>
    </source>
</evidence>
<accession>A0ABX6H8X6</accession>
<dbReference type="Proteomes" id="UP000464644">
    <property type="component" value="Chromosome"/>
</dbReference>
<protein>
    <submittedName>
        <fullName evidence="1">Uncharacterized protein</fullName>
    </submittedName>
</protein>
<reference evidence="1 2" key="1">
    <citation type="journal article" date="2014" name="Genome Announc.">
        <title>Draft Genome Sequences of a Phylogenetically Diverse Suite of Pseudomonas syringae Strains from Multiple Source Populations.</title>
        <authorList>
            <person name="Baltrus D.A."/>
            <person name="Yourstone S."/>
            <person name="Lind A."/>
            <person name="Guilbaud C."/>
            <person name="Sands D.C."/>
            <person name="Jones C.D."/>
            <person name="Morris C.E."/>
            <person name="Dangl J.L."/>
        </authorList>
    </citation>
    <scope>NUCLEOTIDE SEQUENCE [LARGE SCALE GENOMIC DNA]</scope>
    <source>
        <strain evidence="1 2">CC1524</strain>
    </source>
</reference>
<gene>
    <name evidence="1" type="ORF">N015_06065</name>
</gene>
<dbReference type="EMBL" id="CP047265">
    <property type="protein sequence ID" value="QHF01996.1"/>
    <property type="molecule type" value="Genomic_DNA"/>
</dbReference>
<keyword evidence="2" id="KW-1185">Reference proteome</keyword>
<organism evidence="1 2">
    <name type="scientific">Pseudomonas asturiensis</name>
    <dbReference type="NCBI Taxonomy" id="1190415"/>
    <lineage>
        <taxon>Bacteria</taxon>
        <taxon>Pseudomonadati</taxon>
        <taxon>Pseudomonadota</taxon>
        <taxon>Gammaproteobacteria</taxon>
        <taxon>Pseudomonadales</taxon>
        <taxon>Pseudomonadaceae</taxon>
        <taxon>Pseudomonas</taxon>
    </lineage>
</organism>